<dbReference type="PANTHER" id="PTHR30632">
    <property type="entry name" value="MOLYBDATE-BINDING PERIPLASMIC PROTEIN"/>
    <property type="match status" value="1"/>
</dbReference>
<evidence type="ECO:0000256" key="1">
    <source>
        <dbReference type="SAM" id="MobiDB-lite"/>
    </source>
</evidence>
<organism evidence="2">
    <name type="scientific">Arthrobacter sp. NyZ415</name>
    <dbReference type="NCBI Taxonomy" id="683157"/>
    <lineage>
        <taxon>Bacteria</taxon>
        <taxon>Bacillati</taxon>
        <taxon>Actinomycetota</taxon>
        <taxon>Actinomycetes</taxon>
        <taxon>Micrococcales</taxon>
        <taxon>Micrococcaceae</taxon>
        <taxon>Arthrobacter</taxon>
    </lineage>
</organism>
<dbReference type="PANTHER" id="PTHR30632:SF11">
    <property type="entry name" value="BLR4797 PROTEIN"/>
    <property type="match status" value="1"/>
</dbReference>
<accession>D0V0Z9</accession>
<feature type="compositionally biased region" description="Basic and acidic residues" evidence="1">
    <location>
        <begin position="276"/>
        <end position="290"/>
    </location>
</feature>
<feature type="region of interest" description="Disordered" evidence="1">
    <location>
        <begin position="260"/>
        <end position="290"/>
    </location>
</feature>
<dbReference type="InterPro" id="IPR050682">
    <property type="entry name" value="ModA/WtpA"/>
</dbReference>
<dbReference type="AlphaFoldDB" id="D0V0Z9"/>
<proteinExistence type="predicted"/>
<dbReference type="EMBL" id="GU001722">
    <property type="protein sequence ID" value="ACX85435.1"/>
    <property type="molecule type" value="Genomic_DNA"/>
</dbReference>
<evidence type="ECO:0000313" key="2">
    <source>
        <dbReference type="EMBL" id="ACX85435.1"/>
    </source>
</evidence>
<dbReference type="Gene3D" id="3.40.190.10">
    <property type="entry name" value="Periplasmic binding protein-like II"/>
    <property type="match status" value="2"/>
</dbReference>
<dbReference type="Pfam" id="PF13531">
    <property type="entry name" value="SBP_bac_11"/>
    <property type="match status" value="1"/>
</dbReference>
<dbReference type="SUPFAM" id="SSF53850">
    <property type="entry name" value="Periplasmic binding protein-like II"/>
    <property type="match status" value="1"/>
</dbReference>
<dbReference type="GO" id="GO:0030973">
    <property type="term" value="F:molybdate ion binding"/>
    <property type="evidence" value="ECO:0007669"/>
    <property type="project" value="TreeGrafter"/>
</dbReference>
<name>D0V0Z9_9MICC</name>
<reference evidence="2" key="1">
    <citation type="journal article" date="2010" name="Int. Biodeterior. Biodegradation">
        <title>Characterization and mutagenesis of a two-component monooxygenase involved in para-nitrophenol degradation by an Arthrobacter strain.</title>
        <authorList>
            <person name="Liu P.-P."/>
            <person name="Zhang J.-J."/>
            <person name="Zhou N.-Y."/>
        </authorList>
    </citation>
    <scope>NUCLEOTIDE SEQUENCE</scope>
    <source>
        <strain evidence="2">NyZ415</strain>
    </source>
</reference>
<dbReference type="GO" id="GO:0015689">
    <property type="term" value="P:molybdate ion transport"/>
    <property type="evidence" value="ECO:0007669"/>
    <property type="project" value="TreeGrafter"/>
</dbReference>
<protein>
    <submittedName>
        <fullName evidence="2">Uncharacterized protein</fullName>
    </submittedName>
</protein>
<sequence length="290" mass="31129">MKPATATTSLFCANALRKPVEERIMPAFVRATGRSVDLVFDQTDELLQRIAAGALPSIYIGVSGVLEDAGRLRGTFKMARHIVSSGIGIAAATSVGAPTLTTVEELVSALTECRSVAYSRTRPSGTYFNQLLHDLGIAEVVNSRATFVEEGPTARALVDGRAALAVQQISELQLIPDVAILGPLPEAVQRYTRFSAHLCIKAANEYPATALFNFLASSLARSAYSGRWSPSLLTRIWRSDSNKVVARPTGTPYALVQIATHGRSGGNTQSPRRRGKDANTKPHQSPRVEA</sequence>